<dbReference type="PANTHER" id="PTHR46186:SF2">
    <property type="entry name" value="CYSTATIN"/>
    <property type="match status" value="1"/>
</dbReference>
<evidence type="ECO:0000259" key="5">
    <source>
        <dbReference type="SMART" id="SM00043"/>
    </source>
</evidence>
<keyword evidence="4" id="KW-1015">Disulfide bond</keyword>
<evidence type="ECO:0000313" key="7">
    <source>
        <dbReference type="Proteomes" id="UP001152320"/>
    </source>
</evidence>
<protein>
    <submittedName>
        <fullName evidence="6">Cystatin</fullName>
    </submittedName>
</protein>
<gene>
    <name evidence="6" type="ORF">HOLleu_08245</name>
</gene>
<keyword evidence="2" id="KW-0646">Protease inhibitor</keyword>
<dbReference type="SUPFAM" id="SSF54403">
    <property type="entry name" value="Cystatin/monellin"/>
    <property type="match status" value="1"/>
</dbReference>
<comment type="caution">
    <text evidence="6">The sequence shown here is derived from an EMBL/GenBank/DDBJ whole genome shotgun (WGS) entry which is preliminary data.</text>
</comment>
<dbReference type="SMART" id="SM00043">
    <property type="entry name" value="CY"/>
    <property type="match status" value="1"/>
</dbReference>
<dbReference type="OrthoDB" id="1908104at2759"/>
<comment type="similarity">
    <text evidence="1">Belongs to the cystatin family.</text>
</comment>
<dbReference type="Pfam" id="PF00031">
    <property type="entry name" value="Cystatin"/>
    <property type="match status" value="1"/>
</dbReference>
<dbReference type="FunFam" id="3.10.450.10:FF:000004">
    <property type="entry name" value="Cystatin C"/>
    <property type="match status" value="1"/>
</dbReference>
<dbReference type="GO" id="GO:0031982">
    <property type="term" value="C:vesicle"/>
    <property type="evidence" value="ECO:0007669"/>
    <property type="project" value="TreeGrafter"/>
</dbReference>
<dbReference type="GO" id="GO:0004869">
    <property type="term" value="F:cysteine-type endopeptidase inhibitor activity"/>
    <property type="evidence" value="ECO:0007669"/>
    <property type="project" value="UniProtKB-KW"/>
</dbReference>
<evidence type="ECO:0000256" key="3">
    <source>
        <dbReference type="ARBA" id="ARBA00022704"/>
    </source>
</evidence>
<evidence type="ECO:0000256" key="2">
    <source>
        <dbReference type="ARBA" id="ARBA00022690"/>
    </source>
</evidence>
<dbReference type="EMBL" id="JAIZAY010000003">
    <property type="protein sequence ID" value="KAJ8045269.1"/>
    <property type="molecule type" value="Genomic_DNA"/>
</dbReference>
<sequence>MKSIAGTVDQRTGFQLIMAPLCSKGTTVIISTLLLMLDTVPSVLLGGYKKVDVNDKAVRKYADYAVDELNAEMNNYHYFKRSKILEASYQVVNGLNYYLKIELSPTTCVKSGEPPVSLETCQLLKNSAEKPQICKVHIWVRLWLNQWTMTDYQCTVEEN</sequence>
<evidence type="ECO:0000256" key="4">
    <source>
        <dbReference type="ARBA" id="ARBA00023157"/>
    </source>
</evidence>
<organism evidence="6 7">
    <name type="scientific">Holothuria leucospilota</name>
    <name type="common">Black long sea cucumber</name>
    <name type="synonym">Mertensiothuria leucospilota</name>
    <dbReference type="NCBI Taxonomy" id="206669"/>
    <lineage>
        <taxon>Eukaryota</taxon>
        <taxon>Metazoa</taxon>
        <taxon>Echinodermata</taxon>
        <taxon>Eleutherozoa</taxon>
        <taxon>Echinozoa</taxon>
        <taxon>Holothuroidea</taxon>
        <taxon>Aspidochirotacea</taxon>
        <taxon>Aspidochirotida</taxon>
        <taxon>Holothuriidae</taxon>
        <taxon>Holothuria</taxon>
    </lineage>
</organism>
<dbReference type="CDD" id="cd00042">
    <property type="entry name" value="CY"/>
    <property type="match status" value="1"/>
</dbReference>
<dbReference type="PANTHER" id="PTHR46186">
    <property type="entry name" value="CYSTATIN"/>
    <property type="match status" value="1"/>
</dbReference>
<reference evidence="6" key="1">
    <citation type="submission" date="2021-10" db="EMBL/GenBank/DDBJ databases">
        <title>Tropical sea cucumber genome reveals ecological adaptation and Cuvierian tubules defense mechanism.</title>
        <authorList>
            <person name="Chen T."/>
        </authorList>
    </citation>
    <scope>NUCLEOTIDE SEQUENCE</scope>
    <source>
        <strain evidence="6">Nanhai2018</strain>
        <tissue evidence="6">Muscle</tissue>
    </source>
</reference>
<accession>A0A9Q1HG71</accession>
<dbReference type="GO" id="GO:0005737">
    <property type="term" value="C:cytoplasm"/>
    <property type="evidence" value="ECO:0007669"/>
    <property type="project" value="TreeGrafter"/>
</dbReference>
<keyword evidence="7" id="KW-1185">Reference proteome</keyword>
<name>A0A9Q1HG71_HOLLE</name>
<proteinExistence type="inferred from homology"/>
<evidence type="ECO:0000313" key="6">
    <source>
        <dbReference type="EMBL" id="KAJ8045269.1"/>
    </source>
</evidence>
<keyword evidence="3" id="KW-0789">Thiol protease inhibitor</keyword>
<dbReference type="InterPro" id="IPR046350">
    <property type="entry name" value="Cystatin_sf"/>
</dbReference>
<dbReference type="Gene3D" id="3.10.450.10">
    <property type="match status" value="1"/>
</dbReference>
<feature type="domain" description="Cystatin" evidence="5">
    <location>
        <begin position="43"/>
        <end position="155"/>
    </location>
</feature>
<evidence type="ECO:0000256" key="1">
    <source>
        <dbReference type="ARBA" id="ARBA00009403"/>
    </source>
</evidence>
<dbReference type="InterPro" id="IPR000010">
    <property type="entry name" value="Cystatin_dom"/>
</dbReference>
<dbReference type="Proteomes" id="UP001152320">
    <property type="component" value="Chromosome 3"/>
</dbReference>
<dbReference type="GO" id="GO:0005615">
    <property type="term" value="C:extracellular space"/>
    <property type="evidence" value="ECO:0007669"/>
    <property type="project" value="TreeGrafter"/>
</dbReference>
<dbReference type="AlphaFoldDB" id="A0A9Q1HG71"/>